<dbReference type="GO" id="GO:0015628">
    <property type="term" value="P:protein secretion by the type II secretion system"/>
    <property type="evidence" value="ECO:0007669"/>
    <property type="project" value="InterPro"/>
</dbReference>
<dbReference type="InterPro" id="IPR000983">
    <property type="entry name" value="Bac_GSPG_pilin"/>
</dbReference>
<reference evidence="7 8" key="1">
    <citation type="submission" date="2018-10" db="EMBL/GenBank/DDBJ databases">
        <title>Draft genome of Cortibacter populi DSM10536.</title>
        <authorList>
            <person name="Bernier A.-M."/>
            <person name="Bernard K."/>
        </authorList>
    </citation>
    <scope>NUCLEOTIDE SEQUENCE [LARGE SCALE GENOMIC DNA]</scope>
    <source>
        <strain evidence="7 8">DSM 105136</strain>
    </source>
</reference>
<dbReference type="InterPro" id="IPR031982">
    <property type="entry name" value="PilE-like"/>
</dbReference>
<comment type="subcellular location">
    <subcellularLocation>
        <location evidence="1">Membrane</location>
        <topology evidence="1">Single-pass membrane protein</topology>
    </subcellularLocation>
</comment>
<evidence type="ECO:0000256" key="2">
    <source>
        <dbReference type="ARBA" id="ARBA00022481"/>
    </source>
</evidence>
<evidence type="ECO:0000256" key="6">
    <source>
        <dbReference type="SAM" id="Phobius"/>
    </source>
</evidence>
<dbReference type="PRINTS" id="PR00813">
    <property type="entry name" value="BCTERIALGSPG"/>
</dbReference>
<evidence type="ECO:0000313" key="8">
    <source>
        <dbReference type="Proteomes" id="UP000278006"/>
    </source>
</evidence>
<evidence type="ECO:0000256" key="1">
    <source>
        <dbReference type="ARBA" id="ARBA00004167"/>
    </source>
</evidence>
<accession>A0A3M6QJD0</accession>
<dbReference type="Proteomes" id="UP000278006">
    <property type="component" value="Unassembled WGS sequence"/>
</dbReference>
<dbReference type="GO" id="GO:0016020">
    <property type="term" value="C:membrane"/>
    <property type="evidence" value="ECO:0007669"/>
    <property type="project" value="UniProtKB-SubCell"/>
</dbReference>
<comment type="caution">
    <text evidence="7">The sequence shown here is derived from an EMBL/GenBank/DDBJ whole genome shotgun (WGS) entry which is preliminary data.</text>
</comment>
<evidence type="ECO:0000256" key="3">
    <source>
        <dbReference type="ARBA" id="ARBA00022692"/>
    </source>
</evidence>
<evidence type="ECO:0000313" key="7">
    <source>
        <dbReference type="EMBL" id="RMX03085.1"/>
    </source>
</evidence>
<keyword evidence="3 6" id="KW-0812">Transmembrane</keyword>
<keyword evidence="5 6" id="KW-0472">Membrane</keyword>
<feature type="transmembrane region" description="Helical" evidence="6">
    <location>
        <begin position="12"/>
        <end position="33"/>
    </location>
</feature>
<dbReference type="OrthoDB" id="8592370at2"/>
<name>A0A3M6QJD0_9BURK</name>
<dbReference type="EMBL" id="RDQO01000007">
    <property type="protein sequence ID" value="RMX03085.1"/>
    <property type="molecule type" value="Genomic_DNA"/>
</dbReference>
<dbReference type="PANTHER" id="PTHR30093">
    <property type="entry name" value="GENERAL SECRETION PATHWAY PROTEIN G"/>
    <property type="match status" value="1"/>
</dbReference>
<dbReference type="GO" id="GO:0043683">
    <property type="term" value="P:type IV pilus assembly"/>
    <property type="evidence" value="ECO:0007669"/>
    <property type="project" value="InterPro"/>
</dbReference>
<dbReference type="Pfam" id="PF07963">
    <property type="entry name" value="N_methyl"/>
    <property type="match status" value="1"/>
</dbReference>
<dbReference type="SUPFAM" id="SSF54523">
    <property type="entry name" value="Pili subunits"/>
    <property type="match status" value="1"/>
</dbReference>
<evidence type="ECO:0000256" key="4">
    <source>
        <dbReference type="ARBA" id="ARBA00022989"/>
    </source>
</evidence>
<dbReference type="PANTHER" id="PTHR30093:SF44">
    <property type="entry name" value="TYPE II SECRETION SYSTEM CORE PROTEIN G"/>
    <property type="match status" value="1"/>
</dbReference>
<evidence type="ECO:0000256" key="5">
    <source>
        <dbReference type="ARBA" id="ARBA00023136"/>
    </source>
</evidence>
<protein>
    <submittedName>
        <fullName evidence="7">Prepilin-type N-terminal cleavage/methylation domain-containing protein</fullName>
    </submittedName>
</protein>
<dbReference type="InterPro" id="IPR045584">
    <property type="entry name" value="Pilin-like"/>
</dbReference>
<dbReference type="NCBIfam" id="TIGR02532">
    <property type="entry name" value="IV_pilin_GFxxxE"/>
    <property type="match status" value="1"/>
</dbReference>
<dbReference type="PROSITE" id="PS00409">
    <property type="entry name" value="PROKAR_NTER_METHYL"/>
    <property type="match status" value="1"/>
</dbReference>
<sequence length="142" mass="15378">MGCTAVNRGFTLIEVMIVVAIIAILAAIAVPSYQSYVRRGQLQDAFSQMSSYQLKMEQSYQDNRNYGESTCRLSASSLQSNYFSFQCTLDSDAQGYTLAASGSGGLTSGYNYSVNESGTRKTTMYAGNVVTASCWLLRSASC</sequence>
<dbReference type="AlphaFoldDB" id="A0A3M6QJD0"/>
<gene>
    <name evidence="7" type="ORF">D8I35_17850</name>
</gene>
<dbReference type="Pfam" id="PF16732">
    <property type="entry name" value="ComP_DUS"/>
    <property type="match status" value="1"/>
</dbReference>
<keyword evidence="2" id="KW-0488">Methylation</keyword>
<proteinExistence type="predicted"/>
<keyword evidence="8" id="KW-1185">Reference proteome</keyword>
<dbReference type="Gene3D" id="3.30.700.10">
    <property type="entry name" value="Glycoprotein, Type 4 Pilin"/>
    <property type="match status" value="1"/>
</dbReference>
<organism evidence="7 8">
    <name type="scientific">Corticibacter populi</name>
    <dbReference type="NCBI Taxonomy" id="1550736"/>
    <lineage>
        <taxon>Bacteria</taxon>
        <taxon>Pseudomonadati</taxon>
        <taxon>Pseudomonadota</taxon>
        <taxon>Betaproteobacteria</taxon>
        <taxon>Burkholderiales</taxon>
        <taxon>Comamonadaceae</taxon>
        <taxon>Corticibacter</taxon>
    </lineage>
</organism>
<dbReference type="InterPro" id="IPR012902">
    <property type="entry name" value="N_methyl_site"/>
</dbReference>
<keyword evidence="4 6" id="KW-1133">Transmembrane helix</keyword>
<dbReference type="GO" id="GO:0015627">
    <property type="term" value="C:type II protein secretion system complex"/>
    <property type="evidence" value="ECO:0007669"/>
    <property type="project" value="InterPro"/>
</dbReference>